<dbReference type="SUPFAM" id="SSF81383">
    <property type="entry name" value="F-box domain"/>
    <property type="match status" value="1"/>
</dbReference>
<dbReference type="Proteomes" id="UP001497457">
    <property type="component" value="Chromosome 15b"/>
</dbReference>
<evidence type="ECO:0000256" key="1">
    <source>
        <dbReference type="SAM" id="MobiDB-lite"/>
    </source>
</evidence>
<gene>
    <name evidence="2" type="ORF">URODEC1_LOCUS27774</name>
</gene>
<evidence type="ECO:0008006" key="4">
    <source>
        <dbReference type="Google" id="ProtNLM"/>
    </source>
</evidence>
<proteinExistence type="predicted"/>
<organism evidence="2 3">
    <name type="scientific">Urochloa decumbens</name>
    <dbReference type="NCBI Taxonomy" id="240449"/>
    <lineage>
        <taxon>Eukaryota</taxon>
        <taxon>Viridiplantae</taxon>
        <taxon>Streptophyta</taxon>
        <taxon>Embryophyta</taxon>
        <taxon>Tracheophyta</taxon>
        <taxon>Spermatophyta</taxon>
        <taxon>Magnoliopsida</taxon>
        <taxon>Liliopsida</taxon>
        <taxon>Poales</taxon>
        <taxon>Poaceae</taxon>
        <taxon>PACMAD clade</taxon>
        <taxon>Panicoideae</taxon>
        <taxon>Panicodae</taxon>
        <taxon>Paniceae</taxon>
        <taxon>Melinidinae</taxon>
        <taxon>Urochloa</taxon>
    </lineage>
</organism>
<dbReference type="AlphaFoldDB" id="A0ABC8XXU3"/>
<keyword evidence="3" id="KW-1185">Reference proteome</keyword>
<feature type="region of interest" description="Disordered" evidence="1">
    <location>
        <begin position="339"/>
        <end position="365"/>
    </location>
</feature>
<sequence>MAKCSPLHKATDATRWDAEDIFGRLCIFTHAAFLYAGFHPRSVPAATPWSLSRRYSVLSPQAAHHQDAAVTIVLRLYRQWGQRRRGRAHMALRVYVMANGGGRYMSRREWFGRAALETVLSGSVDDTARALRVPGSAGECLWKLLSDEICRGLFLYACEANGVPVMPDFASLPGDIKMAILEKLDDGKDVAMAECASKELRDLVAGHDSLLWKAKYEAVIISSFSYMCRMFLILVDKGKPLLIRWKERYAMARNSMSRLLKPQQSELNPMHHISHIRPWAIQETMKLLGTIPKPRRNIRKVIHEPRKLSANIISVVAHRKAIVEENRIRRIAGRTMTMVPKRSHGKEHQAGSIHSPSSRYHWKHR</sequence>
<accession>A0ABC8XXU3</accession>
<protein>
    <recommendedName>
        <fullName evidence="4">F-box domain-containing protein</fullName>
    </recommendedName>
</protein>
<reference evidence="2" key="1">
    <citation type="submission" date="2024-10" db="EMBL/GenBank/DDBJ databases">
        <authorList>
            <person name="Ryan C."/>
        </authorList>
    </citation>
    <scope>NUCLEOTIDE SEQUENCE [LARGE SCALE GENOMIC DNA]</scope>
</reference>
<dbReference type="EMBL" id="OZ075125">
    <property type="protein sequence ID" value="CAL4932725.1"/>
    <property type="molecule type" value="Genomic_DNA"/>
</dbReference>
<evidence type="ECO:0000313" key="3">
    <source>
        <dbReference type="Proteomes" id="UP001497457"/>
    </source>
</evidence>
<dbReference type="InterPro" id="IPR036047">
    <property type="entry name" value="F-box-like_dom_sf"/>
</dbReference>
<evidence type="ECO:0000313" key="2">
    <source>
        <dbReference type="EMBL" id="CAL4932725.1"/>
    </source>
</evidence>
<dbReference type="PANTHER" id="PTHR34791">
    <property type="entry name" value="OS02G0272100 PROTEIN"/>
    <property type="match status" value="1"/>
</dbReference>
<dbReference type="PANTHER" id="PTHR34791:SF1">
    <property type="entry name" value="OS02G0272100 PROTEIN"/>
    <property type="match status" value="1"/>
</dbReference>
<name>A0ABC8XXU3_9POAL</name>